<organism evidence="2">
    <name type="scientific">Uncultured Desulfatiglans sp</name>
    <dbReference type="NCBI Taxonomy" id="1748965"/>
    <lineage>
        <taxon>Bacteria</taxon>
        <taxon>Pseudomonadati</taxon>
        <taxon>Thermodesulfobacteriota</taxon>
        <taxon>Desulfobacteria</taxon>
        <taxon>Desulfatiglandales</taxon>
        <taxon>Desulfatiglandaceae</taxon>
        <taxon>Desulfatiglans</taxon>
        <taxon>environmental samples</taxon>
    </lineage>
</organism>
<protein>
    <recommendedName>
        <fullName evidence="1">Helicase/UvrB N-terminal domain-containing protein</fullName>
    </recommendedName>
</protein>
<accession>A0A653AKC2</accession>
<dbReference type="InterPro" id="IPR027417">
    <property type="entry name" value="P-loop_NTPase"/>
</dbReference>
<dbReference type="EMBL" id="UPXX01000036">
    <property type="protein sequence ID" value="VBB48532.1"/>
    <property type="molecule type" value="Genomic_DNA"/>
</dbReference>
<dbReference type="SUPFAM" id="SSF52540">
    <property type="entry name" value="P-loop containing nucleoside triphosphate hydrolases"/>
    <property type="match status" value="1"/>
</dbReference>
<evidence type="ECO:0000259" key="1">
    <source>
        <dbReference type="Pfam" id="PF04851"/>
    </source>
</evidence>
<dbReference type="GO" id="GO:0016787">
    <property type="term" value="F:hydrolase activity"/>
    <property type="evidence" value="ECO:0007669"/>
    <property type="project" value="InterPro"/>
</dbReference>
<feature type="domain" description="Helicase/UvrB N-terminal" evidence="1">
    <location>
        <begin position="22"/>
        <end position="78"/>
    </location>
</feature>
<dbReference type="GO" id="GO:0005524">
    <property type="term" value="F:ATP binding"/>
    <property type="evidence" value="ECO:0007669"/>
    <property type="project" value="InterPro"/>
</dbReference>
<dbReference type="InterPro" id="IPR006935">
    <property type="entry name" value="Helicase/UvrB_N"/>
</dbReference>
<dbReference type="AlphaFoldDB" id="A0A653AKC2"/>
<evidence type="ECO:0000313" key="2">
    <source>
        <dbReference type="EMBL" id="VBB48532.1"/>
    </source>
</evidence>
<reference evidence="2" key="1">
    <citation type="submission" date="2018-07" db="EMBL/GenBank/DDBJ databases">
        <authorList>
            <consortium name="Genoscope - CEA"/>
            <person name="William W."/>
        </authorList>
    </citation>
    <scope>NUCLEOTIDE SEQUENCE</scope>
    <source>
        <strain evidence="2">IK1</strain>
    </source>
</reference>
<dbReference type="GO" id="GO:0003677">
    <property type="term" value="F:DNA binding"/>
    <property type="evidence" value="ECO:0007669"/>
    <property type="project" value="InterPro"/>
</dbReference>
<name>A0A653AKC2_UNCDX</name>
<gene>
    <name evidence="2" type="ORF">TRIP_B90004</name>
</gene>
<dbReference type="Pfam" id="PF04851">
    <property type="entry name" value="ResIII"/>
    <property type="match status" value="1"/>
</dbReference>
<proteinExistence type="predicted"/>
<sequence length="129" mass="14683">MTNEETPCFFNDTQAYIPGNPDLRNLQVEGWFRTRQHFRNSSEHAIVQIPVGCGKTGLMVLLFFGIAKGRVLVIVPKLERNDGLPGKHVADAFQLLSPRVVYRCDHERHLVLLLLTHFKRAGLSGDRQF</sequence>